<protein>
    <submittedName>
        <fullName evidence="1">Uncharacterized protein</fullName>
    </submittedName>
</protein>
<evidence type="ECO:0000313" key="2">
    <source>
        <dbReference type="Proteomes" id="UP000284824"/>
    </source>
</evidence>
<evidence type="ECO:0000313" key="1">
    <source>
        <dbReference type="EMBL" id="RVX46628.1"/>
    </source>
</evidence>
<gene>
    <name evidence="1" type="ORF">EDD27_9520</name>
</gene>
<dbReference type="Proteomes" id="UP000284824">
    <property type="component" value="Unassembled WGS sequence"/>
</dbReference>
<comment type="caution">
    <text evidence="1">The sequence shown here is derived from an EMBL/GenBank/DDBJ whole genome shotgun (WGS) entry which is preliminary data.</text>
</comment>
<name>A0A438MLJ3_9ACTN</name>
<dbReference type="EMBL" id="SAUN01000001">
    <property type="protein sequence ID" value="RVX46628.1"/>
    <property type="molecule type" value="Genomic_DNA"/>
</dbReference>
<dbReference type="AlphaFoldDB" id="A0A438MLJ3"/>
<sequence>MPVQLRMIFPQELPLLLAANGFRLLGRDGDLTGGDLTATSVRQVCVCEPV</sequence>
<reference evidence="1 2" key="1">
    <citation type="submission" date="2019-01" db="EMBL/GenBank/DDBJ databases">
        <title>Sequencing the genomes of 1000 actinobacteria strains.</title>
        <authorList>
            <person name="Klenk H.-P."/>
        </authorList>
    </citation>
    <scope>NUCLEOTIDE SEQUENCE [LARGE SCALE GENOMIC DNA]</scope>
    <source>
        <strain evidence="1 2">DSM 43925</strain>
    </source>
</reference>
<keyword evidence="2" id="KW-1185">Reference proteome</keyword>
<organism evidence="1 2">
    <name type="scientific">Nonomuraea polychroma</name>
    <dbReference type="NCBI Taxonomy" id="46176"/>
    <lineage>
        <taxon>Bacteria</taxon>
        <taxon>Bacillati</taxon>
        <taxon>Actinomycetota</taxon>
        <taxon>Actinomycetes</taxon>
        <taxon>Streptosporangiales</taxon>
        <taxon>Streptosporangiaceae</taxon>
        <taxon>Nonomuraea</taxon>
    </lineage>
</organism>
<accession>A0A438MLJ3</accession>
<proteinExistence type="predicted"/>